<accession>A0A9P4LZU3</accession>
<organism evidence="5 6">
    <name type="scientific">Rhizodiscina lignyota</name>
    <dbReference type="NCBI Taxonomy" id="1504668"/>
    <lineage>
        <taxon>Eukaryota</taxon>
        <taxon>Fungi</taxon>
        <taxon>Dikarya</taxon>
        <taxon>Ascomycota</taxon>
        <taxon>Pezizomycotina</taxon>
        <taxon>Dothideomycetes</taxon>
        <taxon>Pleosporomycetidae</taxon>
        <taxon>Aulographales</taxon>
        <taxon>Rhizodiscinaceae</taxon>
        <taxon>Rhizodiscina</taxon>
    </lineage>
</organism>
<evidence type="ECO:0000256" key="1">
    <source>
        <dbReference type="ARBA" id="ARBA00022603"/>
    </source>
</evidence>
<dbReference type="SUPFAM" id="SSF53335">
    <property type="entry name" value="S-adenosyl-L-methionine-dependent methyltransferases"/>
    <property type="match status" value="1"/>
</dbReference>
<protein>
    <submittedName>
        <fullName evidence="5">S-adenosyl-L-methionine-dependent methyltransferase</fullName>
    </submittedName>
</protein>
<dbReference type="Pfam" id="PF00891">
    <property type="entry name" value="Methyltransf_2"/>
    <property type="match status" value="1"/>
</dbReference>
<dbReference type="GO" id="GO:0032259">
    <property type="term" value="P:methylation"/>
    <property type="evidence" value="ECO:0007669"/>
    <property type="project" value="UniProtKB-KW"/>
</dbReference>
<keyword evidence="1 5" id="KW-0489">Methyltransferase</keyword>
<dbReference type="PROSITE" id="PS51683">
    <property type="entry name" value="SAM_OMT_II"/>
    <property type="match status" value="1"/>
</dbReference>
<dbReference type="InterPro" id="IPR029063">
    <property type="entry name" value="SAM-dependent_MTases_sf"/>
</dbReference>
<dbReference type="PANTHER" id="PTHR43712">
    <property type="entry name" value="PUTATIVE (AFU_ORTHOLOGUE AFUA_4G14580)-RELATED"/>
    <property type="match status" value="1"/>
</dbReference>
<dbReference type="InterPro" id="IPR036388">
    <property type="entry name" value="WH-like_DNA-bd_sf"/>
</dbReference>
<dbReference type="InterPro" id="IPR001077">
    <property type="entry name" value="COMT_C"/>
</dbReference>
<dbReference type="EMBL" id="ML978141">
    <property type="protein sequence ID" value="KAF2092951.1"/>
    <property type="molecule type" value="Genomic_DNA"/>
</dbReference>
<dbReference type="InterPro" id="IPR016461">
    <property type="entry name" value="COMT-like"/>
</dbReference>
<dbReference type="Proteomes" id="UP000799772">
    <property type="component" value="Unassembled WGS sequence"/>
</dbReference>
<keyword evidence="3" id="KW-0949">S-adenosyl-L-methionine</keyword>
<name>A0A9P4LZU3_9PEZI</name>
<gene>
    <name evidence="5" type="ORF">NA57DRAFT_81885</name>
</gene>
<sequence length="408" mass="45263">MSRLNDLAAEIAKSTEEVSEYFSTNNLPQPSFEISAPIDAFATAPSDIQNARTKAIEASIELQQLLNGNVNVMIPDTNASSMRAIYRFKIANQFPIGEEISYSELADRCDLYEHDLRRLIRYAIVRYRVFKEARKGYIQHTAASKLLAESTSIQNVMALIFEETWPANAKSGYSLANDTPLSIYSFLASHPDRAKRFSSSMATTSESGMAALAKLYDWSALSPGSTVVDVGGARGHVSAYLAQRFPHLNFVVQDLPAVVAGSEMSGEDDAVYYVPSDVIDRVTLQAHDFFTPQPIIGAAVYLIRYTLHNWSDAYAAKMLRYLVHAMAPRGQIVVQDHMLPEPGTLSLLREREIRGMDLIMLSLFNSREREEADWAGLFDMADERLKLMSAKRLEEGSASAVIVAALEG</sequence>
<dbReference type="Gene3D" id="3.40.50.150">
    <property type="entry name" value="Vaccinia Virus protein VP39"/>
    <property type="match status" value="1"/>
</dbReference>
<dbReference type="SUPFAM" id="SSF46785">
    <property type="entry name" value="Winged helix' DNA-binding domain"/>
    <property type="match status" value="1"/>
</dbReference>
<proteinExistence type="predicted"/>
<evidence type="ECO:0000313" key="6">
    <source>
        <dbReference type="Proteomes" id="UP000799772"/>
    </source>
</evidence>
<evidence type="ECO:0000256" key="3">
    <source>
        <dbReference type="ARBA" id="ARBA00022691"/>
    </source>
</evidence>
<keyword evidence="6" id="KW-1185">Reference proteome</keyword>
<reference evidence="5" key="1">
    <citation type="journal article" date="2020" name="Stud. Mycol.">
        <title>101 Dothideomycetes genomes: a test case for predicting lifestyles and emergence of pathogens.</title>
        <authorList>
            <person name="Haridas S."/>
            <person name="Albert R."/>
            <person name="Binder M."/>
            <person name="Bloem J."/>
            <person name="Labutti K."/>
            <person name="Salamov A."/>
            <person name="Andreopoulos B."/>
            <person name="Baker S."/>
            <person name="Barry K."/>
            <person name="Bills G."/>
            <person name="Bluhm B."/>
            <person name="Cannon C."/>
            <person name="Castanera R."/>
            <person name="Culley D."/>
            <person name="Daum C."/>
            <person name="Ezra D."/>
            <person name="Gonzalez J."/>
            <person name="Henrissat B."/>
            <person name="Kuo A."/>
            <person name="Liang C."/>
            <person name="Lipzen A."/>
            <person name="Lutzoni F."/>
            <person name="Magnuson J."/>
            <person name="Mondo S."/>
            <person name="Nolan M."/>
            <person name="Ohm R."/>
            <person name="Pangilinan J."/>
            <person name="Park H.-J."/>
            <person name="Ramirez L."/>
            <person name="Alfaro M."/>
            <person name="Sun H."/>
            <person name="Tritt A."/>
            <person name="Yoshinaga Y."/>
            <person name="Zwiers L.-H."/>
            <person name="Turgeon B."/>
            <person name="Goodwin S."/>
            <person name="Spatafora J."/>
            <person name="Crous P."/>
            <person name="Grigoriev I."/>
        </authorList>
    </citation>
    <scope>NUCLEOTIDE SEQUENCE</scope>
    <source>
        <strain evidence="5">CBS 133067</strain>
    </source>
</reference>
<dbReference type="Gene3D" id="1.10.10.10">
    <property type="entry name" value="Winged helix-like DNA-binding domain superfamily/Winged helix DNA-binding domain"/>
    <property type="match status" value="1"/>
</dbReference>
<dbReference type="OrthoDB" id="1606438at2759"/>
<evidence type="ECO:0000313" key="5">
    <source>
        <dbReference type="EMBL" id="KAF2092951.1"/>
    </source>
</evidence>
<evidence type="ECO:0000256" key="2">
    <source>
        <dbReference type="ARBA" id="ARBA00022679"/>
    </source>
</evidence>
<dbReference type="PANTHER" id="PTHR43712:SF12">
    <property type="entry name" value="STERIGMATOCYSTIN 8-O-METHYLTRANSFERASE"/>
    <property type="match status" value="1"/>
</dbReference>
<dbReference type="GO" id="GO:0008171">
    <property type="term" value="F:O-methyltransferase activity"/>
    <property type="evidence" value="ECO:0007669"/>
    <property type="project" value="InterPro"/>
</dbReference>
<dbReference type="AlphaFoldDB" id="A0A9P4LZU3"/>
<dbReference type="InterPro" id="IPR036390">
    <property type="entry name" value="WH_DNA-bd_sf"/>
</dbReference>
<feature type="domain" description="O-methyltransferase C-terminal" evidence="4">
    <location>
        <begin position="182"/>
        <end position="380"/>
    </location>
</feature>
<keyword evidence="2" id="KW-0808">Transferase</keyword>
<comment type="caution">
    <text evidence="5">The sequence shown here is derived from an EMBL/GenBank/DDBJ whole genome shotgun (WGS) entry which is preliminary data.</text>
</comment>
<evidence type="ECO:0000259" key="4">
    <source>
        <dbReference type="Pfam" id="PF00891"/>
    </source>
</evidence>